<comment type="pathway">
    <text evidence="2">Purine metabolism; urate degradation; (S)-allantoin from urate: step 3/3.</text>
</comment>
<evidence type="ECO:0000256" key="6">
    <source>
        <dbReference type="ARBA" id="ARBA00023239"/>
    </source>
</evidence>
<dbReference type="PANTHER" id="PTHR43466:SF1">
    <property type="entry name" value="2-OXO-4-HYDROXY-4-CARBOXY-5-UREIDOIMIDAZOLINE DECARBOXYLASE-RELATED"/>
    <property type="match status" value="1"/>
</dbReference>
<reference evidence="8 9" key="1">
    <citation type="submission" date="2019-01" db="EMBL/GenBank/DDBJ databases">
        <title>Sequencing of cultivated peanut Arachis hypogaea provides insights into genome evolution and oil improvement.</title>
        <authorList>
            <person name="Chen X."/>
        </authorList>
    </citation>
    <scope>NUCLEOTIDE SEQUENCE [LARGE SCALE GENOMIC DNA]</scope>
    <source>
        <strain evidence="9">cv. Fuhuasheng</strain>
        <tissue evidence="8">Leaves</tissue>
    </source>
</reference>
<dbReference type="SUPFAM" id="SSF158694">
    <property type="entry name" value="UraD-Like"/>
    <property type="match status" value="1"/>
</dbReference>
<organism evidence="8 9">
    <name type="scientific">Arachis hypogaea</name>
    <name type="common">Peanut</name>
    <dbReference type="NCBI Taxonomy" id="3818"/>
    <lineage>
        <taxon>Eukaryota</taxon>
        <taxon>Viridiplantae</taxon>
        <taxon>Streptophyta</taxon>
        <taxon>Embryophyta</taxon>
        <taxon>Tracheophyta</taxon>
        <taxon>Spermatophyta</taxon>
        <taxon>Magnoliopsida</taxon>
        <taxon>eudicotyledons</taxon>
        <taxon>Gunneridae</taxon>
        <taxon>Pentapetalae</taxon>
        <taxon>rosids</taxon>
        <taxon>fabids</taxon>
        <taxon>Fabales</taxon>
        <taxon>Fabaceae</taxon>
        <taxon>Papilionoideae</taxon>
        <taxon>50 kb inversion clade</taxon>
        <taxon>dalbergioids sensu lato</taxon>
        <taxon>Dalbergieae</taxon>
        <taxon>Pterocarpus clade</taxon>
        <taxon>Arachis</taxon>
    </lineage>
</organism>
<dbReference type="PANTHER" id="PTHR43466">
    <property type="entry name" value="2-OXO-4-HYDROXY-4-CARBOXY-5-UREIDOIMIDAZOLINE DECARBOXYLASE-RELATED"/>
    <property type="match status" value="1"/>
</dbReference>
<evidence type="ECO:0000256" key="3">
    <source>
        <dbReference type="ARBA" id="ARBA00012257"/>
    </source>
</evidence>
<dbReference type="AlphaFoldDB" id="A0A445A4Z3"/>
<accession>A0A445A4Z3</accession>
<dbReference type="InterPro" id="IPR036778">
    <property type="entry name" value="OHCU_decarboxylase_sf"/>
</dbReference>
<comment type="catalytic activity">
    <reaction evidence="1">
        <text>5-hydroxy-2-oxo-4-ureido-2,5-dihydro-1H-imidazole-5-carboxylate + H(+) = (S)-allantoin + CO2</text>
        <dbReference type="Rhea" id="RHEA:26301"/>
        <dbReference type="ChEBI" id="CHEBI:15378"/>
        <dbReference type="ChEBI" id="CHEBI:15678"/>
        <dbReference type="ChEBI" id="CHEBI:16526"/>
        <dbReference type="ChEBI" id="CHEBI:58639"/>
        <dbReference type="EC" id="4.1.1.97"/>
    </reaction>
</comment>
<keyword evidence="6" id="KW-0456">Lyase</keyword>
<evidence type="ECO:0000256" key="1">
    <source>
        <dbReference type="ARBA" id="ARBA00001163"/>
    </source>
</evidence>
<dbReference type="EC" id="4.1.1.97" evidence="3"/>
<keyword evidence="9" id="KW-1185">Reference proteome</keyword>
<evidence type="ECO:0000256" key="4">
    <source>
        <dbReference type="ARBA" id="ARBA00022631"/>
    </source>
</evidence>
<evidence type="ECO:0000313" key="9">
    <source>
        <dbReference type="Proteomes" id="UP000289738"/>
    </source>
</evidence>
<dbReference type="Pfam" id="PF09349">
    <property type="entry name" value="OHCU_decarbox"/>
    <property type="match status" value="1"/>
</dbReference>
<proteinExistence type="predicted"/>
<comment type="caution">
    <text evidence="8">The sequence shown here is derived from an EMBL/GenBank/DDBJ whole genome shotgun (WGS) entry which is preliminary data.</text>
</comment>
<dbReference type="Proteomes" id="UP000289738">
    <property type="component" value="Chromosome B03"/>
</dbReference>
<keyword evidence="4" id="KW-0659">Purine metabolism</keyword>
<sequence>MKTEDFSSCCASTTFTKAMAMVSLFSSLEYAISVARDIWFHKVNVRCWLEAISGHSCFNQYLDTANESIMQGSMYEKKFGYIFMIYAFGKSSKDILAELKMRFTNKHAIELDIASHEEIKFIELPITEILSEKSAQTINKGDGEIVNDSLDVAKTDLEDNLDDISSVGIDISM</sequence>
<dbReference type="EMBL" id="SDMP01000013">
    <property type="protein sequence ID" value="RYR21422.1"/>
    <property type="molecule type" value="Genomic_DNA"/>
</dbReference>
<gene>
    <name evidence="8" type="ORF">Ahy_B03g066709</name>
</gene>
<keyword evidence="5" id="KW-0210">Decarboxylase</keyword>
<evidence type="ECO:0000259" key="7">
    <source>
        <dbReference type="Pfam" id="PF09349"/>
    </source>
</evidence>
<dbReference type="GO" id="GO:0006144">
    <property type="term" value="P:purine nucleobase metabolic process"/>
    <property type="evidence" value="ECO:0007669"/>
    <property type="project" value="UniProtKB-KW"/>
</dbReference>
<evidence type="ECO:0000256" key="5">
    <source>
        <dbReference type="ARBA" id="ARBA00022793"/>
    </source>
</evidence>
<dbReference type="GO" id="GO:0005777">
    <property type="term" value="C:peroxisome"/>
    <property type="evidence" value="ECO:0007669"/>
    <property type="project" value="TreeGrafter"/>
</dbReference>
<dbReference type="InterPro" id="IPR018020">
    <property type="entry name" value="OHCU_decarboxylase"/>
</dbReference>
<dbReference type="GO" id="GO:0051997">
    <property type="term" value="F:2-oxo-4-hydroxy-4-carboxy-5-ureidoimidazoline decarboxylase activity"/>
    <property type="evidence" value="ECO:0007669"/>
    <property type="project" value="UniProtKB-EC"/>
</dbReference>
<feature type="domain" description="Oxo-4-hydroxy-4-carboxy-5-ureidoimidazoline decarboxylase" evidence="7">
    <location>
        <begin position="74"/>
        <end position="117"/>
    </location>
</feature>
<evidence type="ECO:0000256" key="2">
    <source>
        <dbReference type="ARBA" id="ARBA00004754"/>
    </source>
</evidence>
<protein>
    <recommendedName>
        <fullName evidence="3">2-oxo-4-hydroxy-4-carboxy-5-ureidoimidazoline decarboxylase</fullName>
        <ecNumber evidence="3">4.1.1.97</ecNumber>
    </recommendedName>
</protein>
<dbReference type="GO" id="GO:0019628">
    <property type="term" value="P:urate catabolic process"/>
    <property type="evidence" value="ECO:0007669"/>
    <property type="project" value="TreeGrafter"/>
</dbReference>
<evidence type="ECO:0000313" key="8">
    <source>
        <dbReference type="EMBL" id="RYR21422.1"/>
    </source>
</evidence>
<dbReference type="STRING" id="3818.A0A445A4Z3"/>
<name>A0A445A4Z3_ARAHY</name>
<dbReference type="Gene3D" id="1.10.3330.10">
    <property type="entry name" value="Oxo-4-hydroxy-4-carboxy-5-ureidoimidazoline decarboxylase"/>
    <property type="match status" value="2"/>
</dbReference>